<evidence type="ECO:0000313" key="9">
    <source>
        <dbReference type="Proteomes" id="UP000837675"/>
    </source>
</evidence>
<feature type="transmembrane region" description="Helical" evidence="7">
    <location>
        <begin position="75"/>
        <end position="92"/>
    </location>
</feature>
<organism evidence="8 9">
    <name type="scientific">Hyalomma marginatum</name>
    <dbReference type="NCBI Taxonomy" id="34627"/>
    <lineage>
        <taxon>Eukaryota</taxon>
        <taxon>Metazoa</taxon>
        <taxon>Ecdysozoa</taxon>
        <taxon>Arthropoda</taxon>
        <taxon>Chelicerata</taxon>
        <taxon>Arachnida</taxon>
        <taxon>Acari</taxon>
        <taxon>Parasitiformes</taxon>
        <taxon>Ixodida</taxon>
        <taxon>Ixodoidea</taxon>
        <taxon>Ixodidae</taxon>
        <taxon>Hyalomminae</taxon>
        <taxon>Hyalomma</taxon>
    </lineage>
</organism>
<dbReference type="HAMAP" id="MF_00038">
    <property type="entry name" value="MraY"/>
    <property type="match status" value="1"/>
</dbReference>
<reference evidence="8" key="1">
    <citation type="submission" date="2021-06" db="EMBL/GenBank/DDBJ databases">
        <authorList>
            <person name="Nardi T."/>
            <person name="Nardi T."/>
        </authorList>
    </citation>
    <scope>NUCLEOTIDE SEQUENCE</scope>
</reference>
<feature type="transmembrane region" description="Helical" evidence="7">
    <location>
        <begin position="340"/>
        <end position="359"/>
    </location>
</feature>
<dbReference type="InterPro" id="IPR018480">
    <property type="entry name" value="PNAcMuramoyl-5peptid_Trfase_CS"/>
</dbReference>
<dbReference type="AlphaFoldDB" id="A0A8S4C1Z1"/>
<feature type="transmembrane region" description="Helical" evidence="7">
    <location>
        <begin position="205"/>
        <end position="229"/>
    </location>
</feature>
<dbReference type="EMBL" id="CAJVAF010000137">
    <property type="protein sequence ID" value="CAG7590941.1"/>
    <property type="molecule type" value="Genomic_DNA"/>
</dbReference>
<comment type="caution">
    <text evidence="8">The sequence shown here is derived from an EMBL/GenBank/DDBJ whole genome shotgun (WGS) entry which is preliminary data.</text>
</comment>
<feature type="transmembrane region" description="Helical" evidence="7">
    <location>
        <begin position="136"/>
        <end position="154"/>
    </location>
</feature>
<keyword evidence="5 7" id="KW-1133">Transmembrane helix</keyword>
<accession>A0A8S4C1Z1</accession>
<keyword evidence="4 7" id="KW-0812">Transmembrane</keyword>
<dbReference type="Pfam" id="PF00953">
    <property type="entry name" value="Glycos_transf_4"/>
    <property type="match status" value="1"/>
</dbReference>
<keyword evidence="6 7" id="KW-0472">Membrane</keyword>
<feature type="transmembrane region" description="Helical" evidence="7">
    <location>
        <begin position="291"/>
        <end position="313"/>
    </location>
</feature>
<evidence type="ECO:0000256" key="5">
    <source>
        <dbReference type="ARBA" id="ARBA00022989"/>
    </source>
</evidence>
<name>A0A8S4C1Z1_9ACAR</name>
<dbReference type="PROSITE" id="PS01347">
    <property type="entry name" value="MRAY_1"/>
    <property type="match status" value="1"/>
</dbReference>
<dbReference type="PROSITE" id="PS01348">
    <property type="entry name" value="MRAY_2"/>
    <property type="match status" value="1"/>
</dbReference>
<dbReference type="InterPro" id="IPR000715">
    <property type="entry name" value="Glycosyl_transferase_4"/>
</dbReference>
<dbReference type="GO" id="GO:0008963">
    <property type="term" value="F:phospho-N-acetylmuramoyl-pentapeptide-transferase activity"/>
    <property type="evidence" value="ECO:0007669"/>
    <property type="project" value="InterPro"/>
</dbReference>
<dbReference type="GO" id="GO:0044038">
    <property type="term" value="P:cell wall macromolecule biosynthetic process"/>
    <property type="evidence" value="ECO:0007669"/>
    <property type="project" value="TreeGrafter"/>
</dbReference>
<dbReference type="GO" id="GO:0005886">
    <property type="term" value="C:plasma membrane"/>
    <property type="evidence" value="ECO:0007669"/>
    <property type="project" value="TreeGrafter"/>
</dbReference>
<evidence type="ECO:0000313" key="8">
    <source>
        <dbReference type="EMBL" id="CAG7590941.1"/>
    </source>
</evidence>
<comment type="subcellular location">
    <subcellularLocation>
        <location evidence="1">Membrane</location>
        <topology evidence="1">Multi-pass membrane protein</topology>
    </subcellularLocation>
</comment>
<keyword evidence="3" id="KW-0808">Transferase</keyword>
<evidence type="ECO:0000256" key="3">
    <source>
        <dbReference type="ARBA" id="ARBA00022679"/>
    </source>
</evidence>
<evidence type="ECO:0000256" key="1">
    <source>
        <dbReference type="ARBA" id="ARBA00004141"/>
    </source>
</evidence>
<proteinExistence type="inferred from homology"/>
<feature type="transmembrane region" description="Helical" evidence="7">
    <location>
        <begin position="265"/>
        <end position="285"/>
    </location>
</feature>
<dbReference type="PANTHER" id="PTHR22926">
    <property type="entry name" value="PHOSPHO-N-ACETYLMURAMOYL-PENTAPEPTIDE-TRANSFERASE"/>
    <property type="match status" value="1"/>
</dbReference>
<keyword evidence="9" id="KW-1185">Reference proteome</keyword>
<dbReference type="NCBIfam" id="TIGR00445">
    <property type="entry name" value="mraY"/>
    <property type="match status" value="1"/>
</dbReference>
<feature type="transmembrane region" description="Helical" evidence="7">
    <location>
        <begin position="241"/>
        <end position="258"/>
    </location>
</feature>
<feature type="transmembrane region" description="Helical" evidence="7">
    <location>
        <begin position="174"/>
        <end position="193"/>
    </location>
</feature>
<evidence type="ECO:0000256" key="4">
    <source>
        <dbReference type="ARBA" id="ARBA00022692"/>
    </source>
</evidence>
<protein>
    <submittedName>
        <fullName evidence="8">Phospho-N-acetylmuramoyl-pentapeptide-transferase</fullName>
    </submittedName>
</protein>
<dbReference type="CDD" id="cd06852">
    <property type="entry name" value="GT_MraY"/>
    <property type="match status" value="1"/>
</dbReference>
<evidence type="ECO:0000256" key="6">
    <source>
        <dbReference type="ARBA" id="ARBA00023136"/>
    </source>
</evidence>
<feature type="transmembrane region" description="Helical" evidence="7">
    <location>
        <begin position="98"/>
        <end position="116"/>
    </location>
</feature>
<dbReference type="Pfam" id="PF10555">
    <property type="entry name" value="MraY_sig1"/>
    <property type="match status" value="1"/>
</dbReference>
<feature type="transmembrane region" description="Helical" evidence="7">
    <location>
        <begin position="20"/>
        <end position="40"/>
    </location>
</feature>
<evidence type="ECO:0000256" key="7">
    <source>
        <dbReference type="SAM" id="Phobius"/>
    </source>
</evidence>
<dbReference type="GO" id="GO:0071555">
    <property type="term" value="P:cell wall organization"/>
    <property type="evidence" value="ECO:0007669"/>
    <property type="project" value="TreeGrafter"/>
</dbReference>
<sequence>MLYYFLSLLISKYHIFNVVKYITFRGIATTFTALIVSFFIGPRTIKFLKSIQRDGQPIRADGPESHIVNKKGTPTMGGLMIIISILFSTFLWADLSNFYIWICLFVMLSFAALGFLDDHKKLKYKNSKGVSGKLKLGWQFITALIAAIMISELAQNETATVVFFPFYKNLTLDLGILYFLFASVVIIGSSNAVNLTDGLDGLATLPVIIVACCFALISYLVGNFIFANYLQIQYVQGVGEISIFCAAIIGAGLGFLWYNAPPAKVFMGDVGSLSLGGAIGTISVITKHEIVLFITGGLFVIEALSVIIQIGFYKLRGKRVFKMAPIHHHFEKIGWSEPTIVIRFWILAFIFALIGLSTLKLR</sequence>
<comment type="similarity">
    <text evidence="2">Belongs to the glycosyltransferase 4 family. MraY subfamily.</text>
</comment>
<dbReference type="PANTHER" id="PTHR22926:SF5">
    <property type="entry name" value="PHOSPHO-N-ACETYLMURAMOYL-PENTAPEPTIDE-TRANSFERASE HOMOLOG"/>
    <property type="match status" value="1"/>
</dbReference>
<evidence type="ECO:0000256" key="2">
    <source>
        <dbReference type="ARBA" id="ARBA00005583"/>
    </source>
</evidence>
<dbReference type="InterPro" id="IPR003524">
    <property type="entry name" value="PNAcMuramoyl-5peptid_Trfase"/>
</dbReference>
<dbReference type="Proteomes" id="UP000837675">
    <property type="component" value="Unassembled WGS sequence"/>
</dbReference>
<gene>
    <name evidence="8" type="ORF">MHYMCMPASI_00374</name>
</gene>